<dbReference type="STRING" id="206506.AAV32_16300"/>
<feature type="active site" description="Charge relay system" evidence="2">
    <location>
        <position position="308"/>
    </location>
</feature>
<dbReference type="AlphaFoldDB" id="A0A171KNG3"/>
<dbReference type="InterPro" id="IPR050960">
    <property type="entry name" value="AB_hydrolase_4_sf"/>
</dbReference>
<dbReference type="PANTHER" id="PTHR10794">
    <property type="entry name" value="ABHYDROLASE DOMAIN-CONTAINING PROTEIN"/>
    <property type="match status" value="1"/>
</dbReference>
<dbReference type="RefSeq" id="WP_068374904.1">
    <property type="nucleotide sequence ID" value="NZ_CP169556.1"/>
</dbReference>
<dbReference type="InterPro" id="IPR012020">
    <property type="entry name" value="ABHD4"/>
</dbReference>
<sequence>MSARLDLAASHAPIWLPEGHSQTIYSATLAHYHRIAFLRQRIETPDGDFLDFDWSGPGLFPRRAPAGTPPTNDGLLPRGAALRWMQPSDWEKLPTLDALPALVLFHGLEGSSSSHYAQSIAQYFRARGWVVVIPHFRGCSGAPNRLARAYHSGDSQEIGFILDTLRTALPHARWHAAGVSLGGNALLKYLGEQGADAGWLNACAGISVPLDLVAAGEHLSDNRFNRYVYGGMFLRALKRKVMQKAQWFPGVIDVMRVTQARHLRDFDDAYTAPMHGFENAHDYWARSSSKQFLPGIAVPTLVLNARNDPFLPESALPGPSEASDAVLLHQPADGGHGGFPSGNFPCHLNWLPQRLARFFDTQD</sequence>
<feature type="active site" description="Charge relay system" evidence="2">
    <location>
        <position position="336"/>
    </location>
</feature>
<evidence type="ECO:0000313" key="4">
    <source>
        <dbReference type="EMBL" id="KKO70430.1"/>
    </source>
</evidence>
<reference evidence="4 5" key="1">
    <citation type="submission" date="2015-04" db="EMBL/GenBank/DDBJ databases">
        <title>Genome sequence of Kerstersia gyiorum CG1.</title>
        <authorList>
            <person name="Greninger A.L."/>
            <person name="Kozyreva V."/>
            <person name="Chaturvedi V."/>
        </authorList>
    </citation>
    <scope>NUCLEOTIDE SEQUENCE [LARGE SCALE GENOMIC DNA]</scope>
    <source>
        <strain evidence="4 5">CG1</strain>
    </source>
</reference>
<evidence type="ECO:0000256" key="1">
    <source>
        <dbReference type="ARBA" id="ARBA00010884"/>
    </source>
</evidence>
<comment type="caution">
    <text evidence="4">The sequence shown here is derived from an EMBL/GenBank/DDBJ whole genome shotgun (WGS) entry which is preliminary data.</text>
</comment>
<protein>
    <submittedName>
        <fullName evidence="4">Alpha/beta hydrolase</fullName>
    </submittedName>
</protein>
<gene>
    <name evidence="4" type="ORF">AAV32_16300</name>
</gene>
<dbReference type="GeneID" id="99725585"/>
<dbReference type="Gene3D" id="3.40.50.1820">
    <property type="entry name" value="alpha/beta hydrolase"/>
    <property type="match status" value="1"/>
</dbReference>
<dbReference type="EMBL" id="LBNE01000015">
    <property type="protein sequence ID" value="KKO70430.1"/>
    <property type="molecule type" value="Genomic_DNA"/>
</dbReference>
<evidence type="ECO:0000313" key="5">
    <source>
        <dbReference type="Proteomes" id="UP000078084"/>
    </source>
</evidence>
<accession>A0A171KNG3</accession>
<dbReference type="InterPro" id="IPR029058">
    <property type="entry name" value="AB_hydrolase_fold"/>
</dbReference>
<evidence type="ECO:0000256" key="2">
    <source>
        <dbReference type="PIRSR" id="PIRSR005211-1"/>
    </source>
</evidence>
<dbReference type="Proteomes" id="UP000078084">
    <property type="component" value="Unassembled WGS sequence"/>
</dbReference>
<comment type="similarity">
    <text evidence="1">Belongs to the AB hydrolase superfamily. AB hydrolase 4 family.</text>
</comment>
<name>A0A171KNG3_9BURK</name>
<dbReference type="PIRSF" id="PIRSF005211">
    <property type="entry name" value="Ab_hydro_YheT"/>
    <property type="match status" value="1"/>
</dbReference>
<dbReference type="PANTHER" id="PTHR10794:SF94">
    <property type="entry name" value="ESTERASE YHET-RELATED"/>
    <property type="match status" value="1"/>
</dbReference>
<dbReference type="Pfam" id="PF00561">
    <property type="entry name" value="Abhydrolase_1"/>
    <property type="match status" value="1"/>
</dbReference>
<dbReference type="SUPFAM" id="SSF53474">
    <property type="entry name" value="alpha/beta-Hydrolases"/>
    <property type="match status" value="1"/>
</dbReference>
<organism evidence="4 5">
    <name type="scientific">Kerstersia gyiorum</name>
    <dbReference type="NCBI Taxonomy" id="206506"/>
    <lineage>
        <taxon>Bacteria</taxon>
        <taxon>Pseudomonadati</taxon>
        <taxon>Pseudomonadota</taxon>
        <taxon>Betaproteobacteria</taxon>
        <taxon>Burkholderiales</taxon>
        <taxon>Alcaligenaceae</taxon>
        <taxon>Kerstersia</taxon>
    </lineage>
</organism>
<feature type="active site" description="Charge relay system" evidence="2">
    <location>
        <position position="180"/>
    </location>
</feature>
<dbReference type="InterPro" id="IPR000073">
    <property type="entry name" value="AB_hydrolase_1"/>
</dbReference>
<keyword evidence="5" id="KW-1185">Reference proteome</keyword>
<feature type="domain" description="AB hydrolase-1" evidence="3">
    <location>
        <begin position="100"/>
        <end position="339"/>
    </location>
</feature>
<dbReference type="GO" id="GO:0047372">
    <property type="term" value="F:monoacylglycerol lipase activity"/>
    <property type="evidence" value="ECO:0007669"/>
    <property type="project" value="TreeGrafter"/>
</dbReference>
<dbReference type="PATRIC" id="fig|206506.3.peg.3471"/>
<dbReference type="GO" id="GO:0034338">
    <property type="term" value="F:short-chain carboxylesterase activity"/>
    <property type="evidence" value="ECO:0007669"/>
    <property type="project" value="TreeGrafter"/>
</dbReference>
<keyword evidence="4" id="KW-0378">Hydrolase</keyword>
<proteinExistence type="inferred from homology"/>
<evidence type="ECO:0000259" key="3">
    <source>
        <dbReference type="Pfam" id="PF00561"/>
    </source>
</evidence>